<protein>
    <submittedName>
        <fullName evidence="2">Uncharacterized protein</fullName>
    </submittedName>
</protein>
<organism evidence="2 3">
    <name type="scientific">Orchesella dallaii</name>
    <dbReference type="NCBI Taxonomy" id="48710"/>
    <lineage>
        <taxon>Eukaryota</taxon>
        <taxon>Metazoa</taxon>
        <taxon>Ecdysozoa</taxon>
        <taxon>Arthropoda</taxon>
        <taxon>Hexapoda</taxon>
        <taxon>Collembola</taxon>
        <taxon>Entomobryomorpha</taxon>
        <taxon>Entomobryoidea</taxon>
        <taxon>Orchesellidae</taxon>
        <taxon>Orchesellinae</taxon>
        <taxon>Orchesella</taxon>
    </lineage>
</organism>
<dbReference type="EMBL" id="CAXLJM020000094">
    <property type="protein sequence ID" value="CAL8132910.1"/>
    <property type="molecule type" value="Genomic_DNA"/>
</dbReference>
<reference evidence="2 3" key="1">
    <citation type="submission" date="2024-08" db="EMBL/GenBank/DDBJ databases">
        <authorList>
            <person name="Cucini C."/>
            <person name="Frati F."/>
        </authorList>
    </citation>
    <scope>NUCLEOTIDE SEQUENCE [LARGE SCALE GENOMIC DNA]</scope>
</reference>
<keyword evidence="1" id="KW-0812">Transmembrane</keyword>
<name>A0ABP1RQ32_9HEXA</name>
<keyword evidence="1" id="KW-1133">Transmembrane helix</keyword>
<feature type="transmembrane region" description="Helical" evidence="1">
    <location>
        <begin position="387"/>
        <end position="404"/>
    </location>
</feature>
<feature type="transmembrane region" description="Helical" evidence="1">
    <location>
        <begin position="166"/>
        <end position="190"/>
    </location>
</feature>
<feature type="transmembrane region" description="Helical" evidence="1">
    <location>
        <begin position="269"/>
        <end position="287"/>
    </location>
</feature>
<evidence type="ECO:0000313" key="2">
    <source>
        <dbReference type="EMBL" id="CAL8132910.1"/>
    </source>
</evidence>
<dbReference type="Proteomes" id="UP001642540">
    <property type="component" value="Unassembled WGS sequence"/>
</dbReference>
<feature type="transmembrane region" description="Helical" evidence="1">
    <location>
        <begin position="451"/>
        <end position="477"/>
    </location>
</feature>
<accession>A0ABP1RQ32</accession>
<feature type="transmembrane region" description="Helical" evidence="1">
    <location>
        <begin position="498"/>
        <end position="520"/>
    </location>
</feature>
<sequence length="527" mass="61293">MEHAGTLRKRRTKTLAKVIGLSTIPYIEAEDTFDKKSAVSSLNSNRALQTPSTSTHTATKIGMSALVQESNRTNKLRVTRNPTFHMENEQDKNEDEVYDNYDVERGPQSEKLGAADRPYFLDKQTITRLRQILLLGLFSGTIPWRWNAKKHRVEKWSPAWEKSWNIFWVIFFIHTSVLTLYQCNFVIKSIPKGPNATYRKFFMGFIALFWHFFATIFNINIFIYQDSIRLYINTLFRFNFEFMKKYVVDLDGYIDGGRSVINLSIPSNIFQVLVSVLSFLAMPYQPWFHFSYIYPKPWYWLIPGAIQDFVVAGQMITSYTLYQWLIVAHTNSMEFWLRESHRNYESGYTIDELRHPKTAVEMYRVLQIVCARFNDCVGPLSILMMKLHIFAVLIPCGFACIRSFNHFFIDEFPVIRKCSKTTDTWYGMICIWESWDVLFVVTYPIGIVNCATAGFCTLSMAATVYDLACGFVNSWGVTKHKNFRRTLMSCPSLKVKVARFYFVTVSTTVTFFNVVTGYIIDCIITFP</sequence>
<feature type="transmembrane region" description="Helical" evidence="1">
    <location>
        <begin position="425"/>
        <end position="445"/>
    </location>
</feature>
<keyword evidence="3" id="KW-1185">Reference proteome</keyword>
<keyword evidence="1" id="KW-0472">Membrane</keyword>
<evidence type="ECO:0000313" key="3">
    <source>
        <dbReference type="Proteomes" id="UP001642540"/>
    </source>
</evidence>
<proteinExistence type="predicted"/>
<comment type="caution">
    <text evidence="2">The sequence shown here is derived from an EMBL/GenBank/DDBJ whole genome shotgun (WGS) entry which is preliminary data.</text>
</comment>
<evidence type="ECO:0000256" key="1">
    <source>
        <dbReference type="SAM" id="Phobius"/>
    </source>
</evidence>
<feature type="transmembrane region" description="Helical" evidence="1">
    <location>
        <begin position="202"/>
        <end position="224"/>
    </location>
</feature>
<gene>
    <name evidence="2" type="ORF">ODALV1_LOCUS24824</name>
</gene>